<protein>
    <submittedName>
        <fullName evidence="3">Prophage maintenance system killer protein</fullName>
    </submittedName>
</protein>
<gene>
    <name evidence="3" type="ORF">Ljor_1587</name>
</gene>
<dbReference type="SUPFAM" id="SSF140931">
    <property type="entry name" value="Fic-like"/>
    <property type="match status" value="1"/>
</dbReference>
<reference evidence="3 4" key="1">
    <citation type="submission" date="2015-11" db="EMBL/GenBank/DDBJ databases">
        <title>Genomic analysis of 38 Legionella species identifies large and diverse effector repertoires.</title>
        <authorList>
            <person name="Burstein D."/>
            <person name="Amaro F."/>
            <person name="Zusman T."/>
            <person name="Lifshitz Z."/>
            <person name="Cohen O."/>
            <person name="Gilbert J.A."/>
            <person name="Pupko T."/>
            <person name="Shuman H.A."/>
            <person name="Segal G."/>
        </authorList>
    </citation>
    <scope>NUCLEOTIDE SEQUENCE [LARGE SCALE GENOMIC DNA]</scope>
    <source>
        <strain evidence="3 4">BL-540</strain>
    </source>
</reference>
<dbReference type="InterPro" id="IPR053737">
    <property type="entry name" value="Type_II_TA_Toxin"/>
</dbReference>
<keyword evidence="1" id="KW-0472">Membrane</keyword>
<proteinExistence type="predicted"/>
<evidence type="ECO:0000313" key="4">
    <source>
        <dbReference type="Proteomes" id="UP000055035"/>
    </source>
</evidence>
<dbReference type="PANTHER" id="PTHR39426">
    <property type="entry name" value="HOMOLOGY TO DEATH-ON-CURING PROTEIN OF PHAGE P1"/>
    <property type="match status" value="1"/>
</dbReference>
<evidence type="ECO:0000256" key="1">
    <source>
        <dbReference type="SAM" id="Phobius"/>
    </source>
</evidence>
<dbReference type="PROSITE" id="PS51459">
    <property type="entry name" value="FIDO"/>
    <property type="match status" value="1"/>
</dbReference>
<comment type="caution">
    <text evidence="3">The sequence shown here is derived from an EMBL/GenBank/DDBJ whole genome shotgun (WGS) entry which is preliminary data.</text>
</comment>
<sequence length="88" mass="9741">MKIEILDEKDIIFIQSSVLSSAPAHDLGRISGAANRVLNAYFYDNIADIYLLAALYLLAIAQAHAFPDGNKRTAFKCMTTLKKKLLVI</sequence>
<dbReference type="NCBIfam" id="TIGR01550">
    <property type="entry name" value="DOC_P1"/>
    <property type="match status" value="1"/>
</dbReference>
<dbReference type="OrthoDB" id="9802752at2"/>
<evidence type="ECO:0000313" key="3">
    <source>
        <dbReference type="EMBL" id="KTD17281.1"/>
    </source>
</evidence>
<keyword evidence="1" id="KW-0812">Transmembrane</keyword>
<dbReference type="Gene3D" id="1.20.120.1870">
    <property type="entry name" value="Fic/DOC protein, Fido domain"/>
    <property type="match status" value="1"/>
</dbReference>
<name>A0A0W0VAY4_9GAMM</name>
<dbReference type="InterPro" id="IPR003812">
    <property type="entry name" value="Fido"/>
</dbReference>
<dbReference type="RefSeq" id="WP_058471050.1">
    <property type="nucleotide sequence ID" value="NZ_CAAAIC010000003.1"/>
</dbReference>
<organism evidence="3 4">
    <name type="scientific">Legionella jordanis</name>
    <dbReference type="NCBI Taxonomy" id="456"/>
    <lineage>
        <taxon>Bacteria</taxon>
        <taxon>Pseudomonadati</taxon>
        <taxon>Pseudomonadota</taxon>
        <taxon>Gammaproteobacteria</taxon>
        <taxon>Legionellales</taxon>
        <taxon>Legionellaceae</taxon>
        <taxon>Legionella</taxon>
    </lineage>
</organism>
<dbReference type="GO" id="GO:0016301">
    <property type="term" value="F:kinase activity"/>
    <property type="evidence" value="ECO:0007669"/>
    <property type="project" value="InterPro"/>
</dbReference>
<evidence type="ECO:0000259" key="2">
    <source>
        <dbReference type="PROSITE" id="PS51459"/>
    </source>
</evidence>
<keyword evidence="1" id="KW-1133">Transmembrane helix</keyword>
<dbReference type="PANTHER" id="PTHR39426:SF1">
    <property type="entry name" value="HOMOLOGY TO DEATH-ON-CURING PROTEIN OF PHAGE P1"/>
    <property type="match status" value="1"/>
</dbReference>
<dbReference type="Pfam" id="PF02661">
    <property type="entry name" value="Fic"/>
    <property type="match status" value="1"/>
</dbReference>
<dbReference type="EMBL" id="LNYJ01000011">
    <property type="protein sequence ID" value="KTD17281.1"/>
    <property type="molecule type" value="Genomic_DNA"/>
</dbReference>
<feature type="domain" description="Fido" evidence="2">
    <location>
        <begin position="6"/>
        <end position="88"/>
    </location>
</feature>
<dbReference type="InterPro" id="IPR006440">
    <property type="entry name" value="Doc"/>
</dbReference>
<dbReference type="PATRIC" id="fig|456.5.peg.1695"/>
<dbReference type="STRING" id="456.Ljor_1587"/>
<feature type="transmembrane region" description="Helical" evidence="1">
    <location>
        <begin position="49"/>
        <end position="66"/>
    </location>
</feature>
<dbReference type="AlphaFoldDB" id="A0A0W0VAY4"/>
<accession>A0A0W0VAY4</accession>
<keyword evidence="4" id="KW-1185">Reference proteome</keyword>
<dbReference type="Proteomes" id="UP000055035">
    <property type="component" value="Unassembled WGS sequence"/>
</dbReference>
<dbReference type="InterPro" id="IPR036597">
    <property type="entry name" value="Fido-like_dom_sf"/>
</dbReference>